<dbReference type="Proteomes" id="UP000182054">
    <property type="component" value="Unassembled WGS sequence"/>
</dbReference>
<keyword evidence="2" id="KW-1133">Transmembrane helix</keyword>
<dbReference type="EMBL" id="FOJN01000002">
    <property type="protein sequence ID" value="SFA41612.1"/>
    <property type="molecule type" value="Genomic_DNA"/>
</dbReference>
<dbReference type="GeneID" id="85487816"/>
<evidence type="ECO:0000313" key="4">
    <source>
        <dbReference type="Proteomes" id="UP000182054"/>
    </source>
</evidence>
<evidence type="ECO:0000256" key="2">
    <source>
        <dbReference type="SAM" id="Phobius"/>
    </source>
</evidence>
<evidence type="ECO:0000313" key="3">
    <source>
        <dbReference type="EMBL" id="SFA41612.1"/>
    </source>
</evidence>
<feature type="transmembrane region" description="Helical" evidence="2">
    <location>
        <begin position="26"/>
        <end position="46"/>
    </location>
</feature>
<feature type="region of interest" description="Disordered" evidence="1">
    <location>
        <begin position="1"/>
        <end position="20"/>
    </location>
</feature>
<evidence type="ECO:0000256" key="1">
    <source>
        <dbReference type="SAM" id="MobiDB-lite"/>
    </source>
</evidence>
<name>A0A1I0SQ55_9NOCA</name>
<gene>
    <name evidence="3" type="ORF">SAMN05444374_10298</name>
</gene>
<proteinExistence type="predicted"/>
<accession>A0A1I0SQ55</accession>
<protein>
    <submittedName>
        <fullName evidence="3">Uncharacterized protein</fullName>
    </submittedName>
</protein>
<keyword evidence="2" id="KW-0812">Transmembrane</keyword>
<dbReference type="AlphaFoldDB" id="A0A1I0SQ55"/>
<sequence>MAEQTPRVGDDSLGDATDDRRRGPSIVLLVSGLATTALAAVVLAGVDPTPWFQ</sequence>
<organism evidence="3 4">
    <name type="scientific">Rhodococcoides kroppenstedtii</name>
    <dbReference type="NCBI Taxonomy" id="293050"/>
    <lineage>
        <taxon>Bacteria</taxon>
        <taxon>Bacillati</taxon>
        <taxon>Actinomycetota</taxon>
        <taxon>Actinomycetes</taxon>
        <taxon>Mycobacteriales</taxon>
        <taxon>Nocardiaceae</taxon>
        <taxon>Rhodococcoides</taxon>
    </lineage>
</organism>
<dbReference type="RefSeq" id="WP_156511650.1">
    <property type="nucleotide sequence ID" value="NZ_FOJN01000002.1"/>
</dbReference>
<keyword evidence="2" id="KW-0472">Membrane</keyword>
<reference evidence="3 4" key="1">
    <citation type="submission" date="2016-10" db="EMBL/GenBank/DDBJ databases">
        <authorList>
            <person name="de Groot N.N."/>
        </authorList>
    </citation>
    <scope>NUCLEOTIDE SEQUENCE [LARGE SCALE GENOMIC DNA]</scope>
    <source>
        <strain evidence="3 4">DSM 44908</strain>
    </source>
</reference>